<proteinExistence type="predicted"/>
<keyword evidence="3 7" id="KW-1133">Transmembrane helix</keyword>
<keyword evidence="6" id="KW-0456">Lyase</keyword>
<evidence type="ECO:0000256" key="6">
    <source>
        <dbReference type="ARBA" id="ARBA00023239"/>
    </source>
</evidence>
<evidence type="ECO:0000256" key="7">
    <source>
        <dbReference type="SAM" id="Phobius"/>
    </source>
</evidence>
<keyword evidence="10" id="KW-1185">Reference proteome</keyword>
<dbReference type="InterPro" id="IPR007782">
    <property type="entry name" value="VKG_COase"/>
</dbReference>
<feature type="transmembrane region" description="Helical" evidence="7">
    <location>
        <begin position="201"/>
        <end position="222"/>
    </location>
</feature>
<protein>
    <submittedName>
        <fullName evidence="9">HTTM domain-containing protein</fullName>
    </submittedName>
</protein>
<dbReference type="Pfam" id="PF05090">
    <property type="entry name" value="HTTM"/>
    <property type="match status" value="1"/>
</dbReference>
<accession>A0ABT6FT18</accession>
<evidence type="ECO:0000313" key="9">
    <source>
        <dbReference type="EMBL" id="MDG3586412.1"/>
    </source>
</evidence>
<evidence type="ECO:0000256" key="3">
    <source>
        <dbReference type="ARBA" id="ARBA00022989"/>
    </source>
</evidence>
<comment type="caution">
    <text evidence="9">The sequence shown here is derived from an EMBL/GenBank/DDBJ whole genome shotgun (WGS) entry which is preliminary data.</text>
</comment>
<feature type="transmembrane region" description="Helical" evidence="7">
    <location>
        <begin position="20"/>
        <end position="39"/>
    </location>
</feature>
<feature type="transmembrane region" description="Helical" evidence="7">
    <location>
        <begin position="149"/>
        <end position="167"/>
    </location>
</feature>
<dbReference type="SMART" id="SM00752">
    <property type="entry name" value="HTTM"/>
    <property type="match status" value="1"/>
</dbReference>
<evidence type="ECO:0000313" key="10">
    <source>
        <dbReference type="Proteomes" id="UP001153642"/>
    </source>
</evidence>
<dbReference type="EMBL" id="JAPMUA010000003">
    <property type="protein sequence ID" value="MDG3586412.1"/>
    <property type="molecule type" value="Genomic_DNA"/>
</dbReference>
<feature type="transmembrane region" description="Helical" evidence="7">
    <location>
        <begin position="229"/>
        <end position="249"/>
    </location>
</feature>
<gene>
    <name evidence="9" type="ORF">OSR52_11065</name>
</gene>
<dbReference type="InterPro" id="IPR011020">
    <property type="entry name" value="HTTM-like"/>
</dbReference>
<evidence type="ECO:0000256" key="1">
    <source>
        <dbReference type="ARBA" id="ARBA00004127"/>
    </source>
</evidence>
<keyword evidence="4 7" id="KW-0472">Membrane</keyword>
<comment type="subcellular location">
    <subcellularLocation>
        <location evidence="1">Endomembrane system</location>
        <topology evidence="1">Multi-pass membrane protein</topology>
    </subcellularLocation>
</comment>
<dbReference type="InterPro" id="IPR053934">
    <property type="entry name" value="HTTM_dom"/>
</dbReference>
<feature type="transmembrane region" description="Helical" evidence="7">
    <location>
        <begin position="67"/>
        <end position="86"/>
    </location>
</feature>
<keyword evidence="5" id="KW-1015">Disulfide bond</keyword>
<dbReference type="PANTHER" id="PTHR12639:SF7">
    <property type="entry name" value="HTTM DOMAIN-CONTAINING PROTEIN"/>
    <property type="match status" value="1"/>
</dbReference>
<name>A0ABT6FT18_9FLAO</name>
<feature type="domain" description="HTTM-like" evidence="8">
    <location>
        <begin position="7"/>
        <end position="266"/>
    </location>
</feature>
<evidence type="ECO:0000256" key="5">
    <source>
        <dbReference type="ARBA" id="ARBA00023157"/>
    </source>
</evidence>
<dbReference type="Pfam" id="PF22777">
    <property type="entry name" value="VKGC_lumenal_dom"/>
    <property type="match status" value="1"/>
</dbReference>
<dbReference type="Proteomes" id="UP001153642">
    <property type="component" value="Unassembled WGS sequence"/>
</dbReference>
<evidence type="ECO:0000256" key="4">
    <source>
        <dbReference type="ARBA" id="ARBA00023136"/>
    </source>
</evidence>
<keyword evidence="2 7" id="KW-0812">Transmembrane</keyword>
<evidence type="ECO:0000259" key="8">
    <source>
        <dbReference type="SMART" id="SM00752"/>
    </source>
</evidence>
<dbReference type="InterPro" id="IPR053935">
    <property type="entry name" value="VKGC_lumenal_dom"/>
</dbReference>
<dbReference type="RefSeq" id="WP_277899688.1">
    <property type="nucleotide sequence ID" value="NZ_JAPMUA010000003.1"/>
</dbReference>
<feature type="transmembrane region" description="Helical" evidence="7">
    <location>
        <begin position="111"/>
        <end position="128"/>
    </location>
</feature>
<organism evidence="9 10">
    <name type="scientific">Galbibacter pacificus</name>
    <dbReference type="NCBI Taxonomy" id="2996052"/>
    <lineage>
        <taxon>Bacteria</taxon>
        <taxon>Pseudomonadati</taxon>
        <taxon>Bacteroidota</taxon>
        <taxon>Flavobacteriia</taxon>
        <taxon>Flavobacteriales</taxon>
        <taxon>Flavobacteriaceae</taxon>
        <taxon>Galbibacter</taxon>
    </lineage>
</organism>
<reference evidence="9" key="1">
    <citation type="submission" date="2022-11" db="EMBL/GenBank/DDBJ databases">
        <title>High-quality draft genome sequence of Galbibacter sp. strain CMA-7.</title>
        <authorList>
            <person name="Wei L."/>
            <person name="Dong C."/>
            <person name="Shao Z."/>
        </authorList>
    </citation>
    <scope>NUCLEOTIDE SEQUENCE</scope>
    <source>
        <strain evidence="9">CMA-7</strain>
    </source>
</reference>
<evidence type="ECO:0000256" key="2">
    <source>
        <dbReference type="ARBA" id="ARBA00022692"/>
    </source>
</evidence>
<dbReference type="PANTHER" id="PTHR12639">
    <property type="entry name" value="VITAMIN K-DEPENDENT GAMMA-CARBOXYLASE"/>
    <property type="match status" value="1"/>
</dbReference>
<sequence length="443" mass="52426">MLNKFLFTRVDNSPLVVFRVIFGLLIFLEATGAIFTGWVKKTLVDPKFTFNFIGLDFLQPLPGNGMYFYYAVMGIFGLLVMLGYKYRFSMGAYTVMWAGVYFMQKSSYNNHYYLLLLLCFIMFLLPASRYFSLDAKYNPSYKKISMPRWCTLIVILQVWIVYIYAAVAKLYPDWLDLSVVKMLMVPREHYFLIGGLLQQKWAHIVITYSGILFDLLIVPLLLCRTTRKWAFIASIFFHLFNSFVFHIGIFPYMSMAFALFFFEAETIRSLFLKKKKLYTDHEVIIPNYKKPLLIFGSIYFMVQIALPLRHWFIKDNVLWTEEGHRLSWRMMLRGKSGMISFQVLNHTTGNRYKVNLDDYLSSKQRQRIATKPDMIWQFAQYLKKEYAKKGDSISVYVSTSKVSVNRGPWQDFVKPDIDIANKPWHYFKHEDWIYPYKQDSIKD</sequence>